<dbReference type="STRING" id="857087.Metme_1098"/>
<dbReference type="RefSeq" id="WP_013817797.1">
    <property type="nucleotide sequence ID" value="NC_015572.1"/>
</dbReference>
<reference evidence="6 7" key="1">
    <citation type="journal article" date="2011" name="J. Bacteriol.">
        <title>Complete Genome Sequence of the Aerobic Marine Methanotroph Methylomonas methanica MC09.</title>
        <authorList>
            <person name="Boden R."/>
            <person name="Cunliffe M."/>
            <person name="Scanlan J."/>
            <person name="Moussard H."/>
            <person name="Kits K.D."/>
            <person name="Klotz M.G."/>
            <person name="Jetten M.S."/>
            <person name="Vuilleumier S."/>
            <person name="Han J."/>
            <person name="Peters L."/>
            <person name="Mikhailova N."/>
            <person name="Teshima H."/>
            <person name="Tapia R."/>
            <person name="Kyrpides N."/>
            <person name="Ivanova N."/>
            <person name="Pagani I."/>
            <person name="Cheng J.F."/>
            <person name="Goodwin L."/>
            <person name="Han C."/>
            <person name="Hauser L."/>
            <person name="Land M.L."/>
            <person name="Lapidus A."/>
            <person name="Lucas S."/>
            <person name="Pitluck S."/>
            <person name="Woyke T."/>
            <person name="Stein L."/>
            <person name="Murrell J.C."/>
        </authorList>
    </citation>
    <scope>NUCLEOTIDE SEQUENCE [LARGE SCALE GENOMIC DNA]</scope>
    <source>
        <strain evidence="6 7">MC09</strain>
    </source>
</reference>
<keyword evidence="3" id="KW-1003">Cell membrane</keyword>
<keyword evidence="2 3" id="KW-0961">Cell wall biogenesis/degradation</keyword>
<dbReference type="GO" id="GO:0005886">
    <property type="term" value="C:plasma membrane"/>
    <property type="evidence" value="ECO:0007669"/>
    <property type="project" value="UniProtKB-SubCell"/>
</dbReference>
<dbReference type="Proteomes" id="UP000008888">
    <property type="component" value="Chromosome"/>
</dbReference>
<dbReference type="EC" id="4.2.2.-" evidence="3"/>
<reference evidence="7" key="3">
    <citation type="submission" date="2011-05" db="EMBL/GenBank/DDBJ databases">
        <title>Complete sequence of Methylomonas methanica MC09.</title>
        <authorList>
            <consortium name="US DOE Joint Genome Institute"/>
            <person name="Lucas S."/>
            <person name="Han J."/>
            <person name="Lapidus A."/>
            <person name="Cheng J.-F."/>
            <person name="Goodwin L."/>
            <person name="Pitluck S."/>
            <person name="Peters L."/>
            <person name="Mikhailova N."/>
            <person name="Teshima H."/>
            <person name="Han C."/>
            <person name="Tapia R."/>
            <person name="Land M."/>
            <person name="Hauser L."/>
            <person name="Kyrpides N."/>
            <person name="Ivanova N."/>
            <person name="Pagani I."/>
            <person name="Stein L."/>
            <person name="Woyke T."/>
        </authorList>
    </citation>
    <scope>NUCLEOTIDE SEQUENCE [LARGE SCALE GENOMIC DNA]</scope>
    <source>
        <strain evidence="7">MC09</strain>
    </source>
</reference>
<proteinExistence type="inferred from homology"/>
<evidence type="ECO:0000259" key="5">
    <source>
        <dbReference type="Pfam" id="PF03330"/>
    </source>
</evidence>
<comment type="subcellular location">
    <subcellularLocation>
        <location evidence="3">Cell membrane</location>
        <topology evidence="3">Lipid-anchor</topology>
    </subcellularLocation>
</comment>
<reference key="2">
    <citation type="submission" date="2011-05" db="EMBL/GenBank/DDBJ databases">
        <title>Complete genome sequence of the aerobic marine methanotroph Methylomonas methanica MC09.</title>
        <authorList>
            <person name="Boden R."/>
            <person name="Cunliffe M."/>
            <person name="Scanlan J."/>
            <person name="Moussard H."/>
            <person name="Kits K.D."/>
            <person name="Klotz M."/>
            <person name="Jetten M."/>
            <person name="Vuilleumier S."/>
            <person name="Han J."/>
            <person name="Peters L."/>
            <person name="Mikhailova N."/>
            <person name="Teshima H."/>
            <person name="Tapia R."/>
            <person name="Kyrpides N."/>
            <person name="Ivanova N."/>
            <person name="Pagani I."/>
            <person name="Cheng J.-F."/>
            <person name="Goodwin L."/>
            <person name="Han C."/>
            <person name="Hauser L."/>
            <person name="Land M."/>
            <person name="Lapidus A."/>
            <person name="Lucas S."/>
            <person name="Pitluck S."/>
            <person name="Woyke T."/>
            <person name="Stein L.Y."/>
            <person name="Murrell C."/>
        </authorList>
    </citation>
    <scope>NUCLEOTIDE SEQUENCE</scope>
    <source>
        <strain>MC09</strain>
    </source>
</reference>
<gene>
    <name evidence="3" type="primary">rlpA</name>
    <name evidence="6" type="ordered locus">Metme_1098</name>
</gene>
<dbReference type="GO" id="GO:0000270">
    <property type="term" value="P:peptidoglycan metabolic process"/>
    <property type="evidence" value="ECO:0007669"/>
    <property type="project" value="UniProtKB-UniRule"/>
</dbReference>
<evidence type="ECO:0000313" key="6">
    <source>
        <dbReference type="EMBL" id="AEF99532.1"/>
    </source>
</evidence>
<dbReference type="PANTHER" id="PTHR34183:SF1">
    <property type="entry name" value="ENDOLYTIC PEPTIDOGLYCAN TRANSGLYCOSYLASE RLPA"/>
    <property type="match status" value="1"/>
</dbReference>
<keyword evidence="7" id="KW-1185">Reference proteome</keyword>
<evidence type="ECO:0000256" key="2">
    <source>
        <dbReference type="ARBA" id="ARBA00023316"/>
    </source>
</evidence>
<keyword evidence="1 3" id="KW-0456">Lyase</keyword>
<dbReference type="HAMAP" id="MF_02071">
    <property type="entry name" value="RlpA"/>
    <property type="match status" value="1"/>
</dbReference>
<feature type="domain" description="RlpA-like protein double-psi beta-barrel" evidence="5">
    <location>
        <begin position="82"/>
        <end position="170"/>
    </location>
</feature>
<dbReference type="GO" id="GO:0071555">
    <property type="term" value="P:cell wall organization"/>
    <property type="evidence" value="ECO:0007669"/>
    <property type="project" value="UniProtKB-KW"/>
</dbReference>
<dbReference type="InterPro" id="IPR009009">
    <property type="entry name" value="RlpA-like_DPBB"/>
</dbReference>
<dbReference type="EMBL" id="CP002738">
    <property type="protein sequence ID" value="AEF99532.1"/>
    <property type="molecule type" value="Genomic_DNA"/>
</dbReference>
<dbReference type="PANTHER" id="PTHR34183">
    <property type="entry name" value="ENDOLYTIC PEPTIDOGLYCAN TRANSGLYCOSYLASE RLPA"/>
    <property type="match status" value="1"/>
</dbReference>
<evidence type="ECO:0000256" key="3">
    <source>
        <dbReference type="HAMAP-Rule" id="MF_02071"/>
    </source>
</evidence>
<dbReference type="InterPro" id="IPR012997">
    <property type="entry name" value="RplA"/>
</dbReference>
<dbReference type="Gene3D" id="2.40.40.10">
    <property type="entry name" value="RlpA-like domain"/>
    <property type="match status" value="1"/>
</dbReference>
<keyword evidence="3" id="KW-0564">Palmitate</keyword>
<comment type="similarity">
    <text evidence="3 4">Belongs to the RlpA family.</text>
</comment>
<dbReference type="CDD" id="cd22268">
    <property type="entry name" value="DPBB_RlpA-like"/>
    <property type="match status" value="1"/>
</dbReference>
<dbReference type="HOGENOM" id="CLU_042923_6_1_6"/>
<dbReference type="OrthoDB" id="9779128at2"/>
<keyword evidence="3" id="KW-0472">Membrane</keyword>
<sequence length="174" mass="18509">MVRVFDGLAAGFSASNRQLVRLLLIASLVSLGGCASEPPVMISSYVPEAEAPVYKRLAPYNKPYKVKGKTYTPLPSAVGYKATGTASWYGAESGNRTASGARFRPHGLTAAHKTLPIPSKVRVTNLKTGRFVEVVINDRGPFKGNRLIDLSQGAARQLGISGLAEVSVEYIGDS</sequence>
<dbReference type="eggNOG" id="COG0797">
    <property type="taxonomic scope" value="Bacteria"/>
</dbReference>
<organism evidence="6 7">
    <name type="scientific">Methylomonas methanica (strain DSM 25384 / MC09)</name>
    <dbReference type="NCBI Taxonomy" id="857087"/>
    <lineage>
        <taxon>Bacteria</taxon>
        <taxon>Pseudomonadati</taxon>
        <taxon>Pseudomonadota</taxon>
        <taxon>Gammaproteobacteria</taxon>
        <taxon>Methylococcales</taxon>
        <taxon>Methylococcaceae</taxon>
        <taxon>Methylomonas</taxon>
    </lineage>
</organism>
<dbReference type="KEGG" id="mmt:Metme_1098"/>
<protein>
    <recommendedName>
        <fullName evidence="3">Endolytic peptidoglycan transglycosylase RlpA</fullName>
        <ecNumber evidence="3">4.2.2.-</ecNumber>
    </recommendedName>
</protein>
<dbReference type="SUPFAM" id="SSF50685">
    <property type="entry name" value="Barwin-like endoglucanases"/>
    <property type="match status" value="1"/>
</dbReference>
<dbReference type="Pfam" id="PF03330">
    <property type="entry name" value="DPBB_1"/>
    <property type="match status" value="1"/>
</dbReference>
<evidence type="ECO:0000256" key="4">
    <source>
        <dbReference type="RuleBase" id="RU003495"/>
    </source>
</evidence>
<comment type="function">
    <text evidence="3">Lytic transglycosylase with a strong preference for naked glycan strands that lack stem peptides.</text>
</comment>
<keyword evidence="3 6" id="KW-0449">Lipoprotein</keyword>
<dbReference type="GO" id="GO:0008932">
    <property type="term" value="F:lytic endotransglycosylase activity"/>
    <property type="evidence" value="ECO:0007669"/>
    <property type="project" value="UniProtKB-UniRule"/>
</dbReference>
<dbReference type="InterPro" id="IPR036908">
    <property type="entry name" value="RlpA-like_sf"/>
</dbReference>
<dbReference type="InterPro" id="IPR034718">
    <property type="entry name" value="RlpA"/>
</dbReference>
<name>F9ZVQ4_METMM</name>
<dbReference type="AlphaFoldDB" id="F9ZVQ4"/>
<evidence type="ECO:0000256" key="1">
    <source>
        <dbReference type="ARBA" id="ARBA00023239"/>
    </source>
</evidence>
<evidence type="ECO:0000313" key="7">
    <source>
        <dbReference type="Proteomes" id="UP000008888"/>
    </source>
</evidence>
<dbReference type="PROSITE" id="PS51257">
    <property type="entry name" value="PROKAR_LIPOPROTEIN"/>
    <property type="match status" value="1"/>
</dbReference>
<dbReference type="NCBIfam" id="TIGR00413">
    <property type="entry name" value="rlpA"/>
    <property type="match status" value="1"/>
</dbReference>
<accession>F9ZVQ4</accession>